<dbReference type="AlphaFoldDB" id="A5D0E3"/>
<reference evidence="3" key="1">
    <citation type="journal article" date="2008" name="Genome Res.">
        <title>The genome of Pelotomaculum thermopropionicum reveals niche-associated evolution in anaerobic microbiota.</title>
        <authorList>
            <person name="Kosaka T."/>
            <person name="Kato S."/>
            <person name="Shimoyama T."/>
            <person name="Ishii S."/>
            <person name="Abe T."/>
            <person name="Watanabe K."/>
        </authorList>
    </citation>
    <scope>NUCLEOTIDE SEQUENCE [LARGE SCALE GENOMIC DNA]</scope>
    <source>
        <strain evidence="3">DSM 13744 / JCM 10971 / SI</strain>
    </source>
</reference>
<dbReference type="InterPro" id="IPR007809">
    <property type="entry name" value="FlgN-like"/>
</dbReference>
<dbReference type="STRING" id="370438.PTH_2113"/>
<dbReference type="EMBL" id="AP009389">
    <property type="protein sequence ID" value="BAF60294.1"/>
    <property type="molecule type" value="Genomic_DNA"/>
</dbReference>
<dbReference type="Pfam" id="PF05130">
    <property type="entry name" value="FlgN"/>
    <property type="match status" value="1"/>
</dbReference>
<evidence type="ECO:0008006" key="4">
    <source>
        <dbReference type="Google" id="ProtNLM"/>
    </source>
</evidence>
<evidence type="ECO:0000313" key="3">
    <source>
        <dbReference type="Proteomes" id="UP000006556"/>
    </source>
</evidence>
<dbReference type="Gene3D" id="1.20.58.300">
    <property type="entry name" value="FlgN-like"/>
    <property type="match status" value="1"/>
</dbReference>
<keyword evidence="3" id="KW-1185">Reference proteome</keyword>
<keyword evidence="1" id="KW-1005">Bacterial flagellum biogenesis</keyword>
<name>A5D0E3_PELTS</name>
<evidence type="ECO:0000313" key="2">
    <source>
        <dbReference type="EMBL" id="BAF60294.1"/>
    </source>
</evidence>
<evidence type="ECO:0000256" key="1">
    <source>
        <dbReference type="ARBA" id="ARBA00022795"/>
    </source>
</evidence>
<accession>A5D0E3</accession>
<dbReference type="Proteomes" id="UP000006556">
    <property type="component" value="Chromosome"/>
</dbReference>
<gene>
    <name evidence="2" type="ordered locus">PTH_2113</name>
</gene>
<dbReference type="InterPro" id="IPR036679">
    <property type="entry name" value="FlgN-like_sf"/>
</dbReference>
<dbReference type="KEGG" id="pth:PTH_2113"/>
<protein>
    <recommendedName>
        <fullName evidence="4">FlgN protein</fullName>
    </recommendedName>
</protein>
<dbReference type="SUPFAM" id="SSF140566">
    <property type="entry name" value="FlgN-like"/>
    <property type="match status" value="1"/>
</dbReference>
<organism evidence="2 3">
    <name type="scientific">Pelotomaculum thermopropionicum (strain DSM 13744 / JCM 10971 / SI)</name>
    <dbReference type="NCBI Taxonomy" id="370438"/>
    <lineage>
        <taxon>Bacteria</taxon>
        <taxon>Bacillati</taxon>
        <taxon>Bacillota</taxon>
        <taxon>Clostridia</taxon>
        <taxon>Eubacteriales</taxon>
        <taxon>Desulfotomaculaceae</taxon>
        <taxon>Pelotomaculum</taxon>
    </lineage>
</organism>
<proteinExistence type="predicted"/>
<sequence>MAAGSLFEELYRCLLAQGEVLGRCLAAGEAQIEALKENDLARVRSITAEQEVFAAQLKKLEEERLLIQHALEGSLNIKSGASLNDLLPYAPAELRPSLQEACADLRHKIENLKEINSFCALLVRKILKINEKLIQILSSGAAGRCYGEKGELHGGLQLNPVLNKSV</sequence>
<dbReference type="GO" id="GO:0044780">
    <property type="term" value="P:bacterial-type flagellum assembly"/>
    <property type="evidence" value="ECO:0007669"/>
    <property type="project" value="InterPro"/>
</dbReference>
<dbReference type="HOGENOM" id="CLU_136185_0_0_9"/>